<comment type="caution">
    <text evidence="2">The sequence shown here is derived from an EMBL/GenBank/DDBJ whole genome shotgun (WGS) entry which is preliminary data.</text>
</comment>
<keyword evidence="3" id="KW-1185">Reference proteome</keyword>
<evidence type="ECO:0000313" key="2">
    <source>
        <dbReference type="EMBL" id="GBP51635.1"/>
    </source>
</evidence>
<gene>
    <name evidence="2" type="ORF">EVAR_96231_1</name>
</gene>
<evidence type="ECO:0000313" key="3">
    <source>
        <dbReference type="Proteomes" id="UP000299102"/>
    </source>
</evidence>
<dbReference type="EMBL" id="BGZK01000585">
    <property type="protein sequence ID" value="GBP51635.1"/>
    <property type="molecule type" value="Genomic_DNA"/>
</dbReference>
<reference evidence="2 3" key="1">
    <citation type="journal article" date="2019" name="Commun. Biol.">
        <title>The bagworm genome reveals a unique fibroin gene that provides high tensile strength.</title>
        <authorList>
            <person name="Kono N."/>
            <person name="Nakamura H."/>
            <person name="Ohtoshi R."/>
            <person name="Tomita M."/>
            <person name="Numata K."/>
            <person name="Arakawa K."/>
        </authorList>
    </citation>
    <scope>NUCLEOTIDE SEQUENCE [LARGE SCALE GENOMIC DNA]</scope>
</reference>
<protein>
    <submittedName>
        <fullName evidence="2">Uncharacterized protein</fullName>
    </submittedName>
</protein>
<feature type="compositionally biased region" description="Basic and acidic residues" evidence="1">
    <location>
        <begin position="47"/>
        <end position="59"/>
    </location>
</feature>
<name>A0A4C1WNE1_EUMVA</name>
<feature type="compositionally biased region" description="Basic and acidic residues" evidence="1">
    <location>
        <begin position="24"/>
        <end position="36"/>
    </location>
</feature>
<dbReference type="Proteomes" id="UP000299102">
    <property type="component" value="Unassembled WGS sequence"/>
</dbReference>
<sequence length="130" mass="14668">MNRGRNVPLPPGPRAAARRTNLSRRPDISKEHDDQTRAGQAAHVAHRPADHRDATAARREQKRLRLPTDCLRTGAGARRSRGQIHSLDMPEVRARKSRDRPASAARKSMNIRGMSPSKMPYDIRLWGQPK</sequence>
<proteinExistence type="predicted"/>
<feature type="region of interest" description="Disordered" evidence="1">
    <location>
        <begin position="1"/>
        <end position="130"/>
    </location>
</feature>
<organism evidence="2 3">
    <name type="scientific">Eumeta variegata</name>
    <name type="common">Bagworm moth</name>
    <name type="synonym">Eumeta japonica</name>
    <dbReference type="NCBI Taxonomy" id="151549"/>
    <lineage>
        <taxon>Eukaryota</taxon>
        <taxon>Metazoa</taxon>
        <taxon>Ecdysozoa</taxon>
        <taxon>Arthropoda</taxon>
        <taxon>Hexapoda</taxon>
        <taxon>Insecta</taxon>
        <taxon>Pterygota</taxon>
        <taxon>Neoptera</taxon>
        <taxon>Endopterygota</taxon>
        <taxon>Lepidoptera</taxon>
        <taxon>Glossata</taxon>
        <taxon>Ditrysia</taxon>
        <taxon>Tineoidea</taxon>
        <taxon>Psychidae</taxon>
        <taxon>Oiketicinae</taxon>
        <taxon>Eumeta</taxon>
    </lineage>
</organism>
<accession>A0A4C1WNE1</accession>
<evidence type="ECO:0000256" key="1">
    <source>
        <dbReference type="SAM" id="MobiDB-lite"/>
    </source>
</evidence>
<dbReference type="AlphaFoldDB" id="A0A4C1WNE1"/>